<protein>
    <recommendedName>
        <fullName evidence="3">DUF5723 domain-containing protein</fullName>
    </recommendedName>
</protein>
<accession>A0A5S9NPA4</accession>
<evidence type="ECO:0000313" key="2">
    <source>
        <dbReference type="Proteomes" id="UP000441399"/>
    </source>
</evidence>
<sequence>MPAAADVSAFLSLESENYSDAFSVVDIYNDTPRSINNGSIIYTHSRAEAGLSFFEWFSIAALGRFDGVANHSFDAAYIYYTNFKSDRELEERVYDYSIDTEIVSSVGASFAVFHKINAFFLKATFDVGEAKNLTSGNLAGNLEVEDGVLQGQANLDYYYKNDVIFKRENESPRGLAYGLSFEFGFNSSISEHLLSIQDAFYVVQWDAAPHTRAQLDTDRIAGTNAEGKLVVRPLASGIENNPAYTQRLPVRWYLANTIAIYDHWVILNVNYIANQAWPSLGYQWRIDDHKISLRYSTQDKSIAFDHQWSDAIAYGFALDNVQIDRAHRLNFHLNLKL</sequence>
<reference evidence="1 2" key="1">
    <citation type="submission" date="2019-11" db="EMBL/GenBank/DDBJ databases">
        <authorList>
            <person name="Holert J."/>
        </authorList>
    </citation>
    <scope>NUCLEOTIDE SEQUENCE [LARGE SCALE GENOMIC DNA]</scope>
    <source>
        <strain evidence="1">SB11_3</strain>
    </source>
</reference>
<evidence type="ECO:0008006" key="3">
    <source>
        <dbReference type="Google" id="ProtNLM"/>
    </source>
</evidence>
<name>A0A5S9NPA4_9GAMM</name>
<dbReference type="AlphaFoldDB" id="A0A5S9NPA4"/>
<gene>
    <name evidence="1" type="ORF">OPDIPICF_03781</name>
</gene>
<evidence type="ECO:0000313" key="1">
    <source>
        <dbReference type="EMBL" id="CAA0092240.1"/>
    </source>
</evidence>
<dbReference type="Proteomes" id="UP000441399">
    <property type="component" value="Unassembled WGS sequence"/>
</dbReference>
<keyword evidence="2" id="KW-1185">Reference proteome</keyword>
<dbReference type="EMBL" id="CACSIO010000002">
    <property type="protein sequence ID" value="CAA0092240.1"/>
    <property type="molecule type" value="Genomic_DNA"/>
</dbReference>
<organism evidence="1 2">
    <name type="scientific">BD1-7 clade bacterium</name>
    <dbReference type="NCBI Taxonomy" id="2029982"/>
    <lineage>
        <taxon>Bacteria</taxon>
        <taxon>Pseudomonadati</taxon>
        <taxon>Pseudomonadota</taxon>
        <taxon>Gammaproteobacteria</taxon>
        <taxon>Cellvibrionales</taxon>
        <taxon>Spongiibacteraceae</taxon>
        <taxon>BD1-7 clade</taxon>
    </lineage>
</organism>
<proteinExistence type="predicted"/>